<keyword evidence="2 7" id="KW-0813">Transport</keyword>
<keyword evidence="5 7" id="KW-0472">Membrane</keyword>
<evidence type="ECO:0000256" key="5">
    <source>
        <dbReference type="ARBA" id="ARBA00023136"/>
    </source>
</evidence>
<dbReference type="NCBIfam" id="TIGR04057">
    <property type="entry name" value="SusC_RagA_signa"/>
    <property type="match status" value="1"/>
</dbReference>
<protein>
    <submittedName>
        <fullName evidence="9">Outer membrane cobalamin receptor protein</fullName>
    </submittedName>
</protein>
<gene>
    <name evidence="9" type="ORF">NCTC11343_02660</name>
</gene>
<dbReference type="SUPFAM" id="SSF56935">
    <property type="entry name" value="Porins"/>
    <property type="match status" value="1"/>
</dbReference>
<dbReference type="Pfam" id="PF13715">
    <property type="entry name" value="CarbopepD_reg_2"/>
    <property type="match status" value="1"/>
</dbReference>
<organism evidence="9 10">
    <name type="scientific">Sphingobacterium multivorum</name>
    <dbReference type="NCBI Taxonomy" id="28454"/>
    <lineage>
        <taxon>Bacteria</taxon>
        <taxon>Pseudomonadati</taxon>
        <taxon>Bacteroidota</taxon>
        <taxon>Sphingobacteriia</taxon>
        <taxon>Sphingobacteriales</taxon>
        <taxon>Sphingobacteriaceae</taxon>
        <taxon>Sphingobacterium</taxon>
    </lineage>
</organism>
<dbReference type="InterPro" id="IPR037066">
    <property type="entry name" value="Plug_dom_sf"/>
</dbReference>
<proteinExistence type="inferred from homology"/>
<evidence type="ECO:0000313" key="9">
    <source>
        <dbReference type="EMBL" id="SPZ87009.1"/>
    </source>
</evidence>
<dbReference type="AlphaFoldDB" id="A0A2X2KYH7"/>
<dbReference type="PROSITE" id="PS52016">
    <property type="entry name" value="TONB_DEPENDENT_REC_3"/>
    <property type="match status" value="1"/>
</dbReference>
<keyword evidence="6 7" id="KW-0998">Cell outer membrane</keyword>
<dbReference type="Gene3D" id="2.40.170.20">
    <property type="entry name" value="TonB-dependent receptor, beta-barrel domain"/>
    <property type="match status" value="1"/>
</dbReference>
<evidence type="ECO:0000259" key="8">
    <source>
        <dbReference type="Pfam" id="PF07715"/>
    </source>
</evidence>
<dbReference type="GO" id="GO:0009279">
    <property type="term" value="C:cell outer membrane"/>
    <property type="evidence" value="ECO:0007669"/>
    <property type="project" value="UniProtKB-SubCell"/>
</dbReference>
<sequence>MQSFFPRSNRIAKGLFLYNCRIKHLLNLNYTPMVKKSHLILLTPLSILSSAAPIYGVANPRNLVAITSRSPFQQVISGKVVDETGKPISGVTVSEKGKAAATTTNQDGIFSLSVSSKNAILTFNSIGFTAKEVSAAQAAQITLTKSEDVLDEVVVVGYGKQKKSDLTGSIATVEAKSLERINSPNVVDKLQGKISGLAINSGSAKPGETASINIRGENSISASNAPLIILDGIPFSGSLGDISSNTIASISVLKDASSTAIYGSRAANGVILITSKKGAAGKARINYNGYFGVQSVERRLKLMNGPQYIQFTRDYQASKGKTGDQLNPENYLFANVLEQYKKGEEVNWQDEVFNSGAPVQEHQLSFSGGTDKSDYYASVSYLNQDGVVKNTPYERYNVNLNLNQSLSSWLKLGMTMQASQGNRDGVQPNFESVVKLSPYSKNRDADGTAITYPMYAQTLWAHPFADEKGQWDQTRRTVYANTWLDVKLPIEGLSFKTTFGTNYRNINENSYYGSNTVTGRGVNGTGSIYNEHFWDWTWENLLTYDRTFGDHKINVVGLYSSQKTNLKTSRMNGDDFVSDAGYNNMASASKNLKIESNLQNTAMISYMGRINYAFKDRYLLTLTGRSDGYSAFSINNRYAFFPSVAGAWVVSKEGNVQDYFDLLKLRVSYGKNGNQAVSPYQTYDRLTNVDYIYGLDPVKGLVMNFNGRGSNLTWETTASLNLGLDFGILKNRLSGTIDYYSSKTSDLLLSEQVPVMNGYNTILTNIGETSNKGIEVTLNAIPVKNGNFQWNVNTTFAYNNNKITKLRADGKDDLTNAWLIGKPIRIFYDYKVIGVWQEGDDIANSYQPKAKPGDAKLADLNNDGKIDASDRTMMGNKISPYTLGIGNDFTYKNFSLSIFMNGAFGGTKIDDFKNIERFLPNNGANYLADMPYWTPERTNTDIPSPGYTPVNNHTYYINSSYWRIRDFSLGYTFDGDFLKRLNLSSIKAFINARNLYTFSKIKGYNVEALSVSSTTGNPTTTNIASP</sequence>
<dbReference type="InterPro" id="IPR036942">
    <property type="entry name" value="Beta-barrel_TonB_sf"/>
</dbReference>
<dbReference type="InterPro" id="IPR023997">
    <property type="entry name" value="TonB-dep_OMP_SusC/RagA_CS"/>
</dbReference>
<dbReference type="InterPro" id="IPR012910">
    <property type="entry name" value="Plug_dom"/>
</dbReference>
<feature type="domain" description="TonB-dependent receptor plug" evidence="8">
    <location>
        <begin position="163"/>
        <end position="270"/>
    </location>
</feature>
<keyword evidence="9" id="KW-0675">Receptor</keyword>
<evidence type="ECO:0000256" key="4">
    <source>
        <dbReference type="ARBA" id="ARBA00022692"/>
    </source>
</evidence>
<dbReference type="Gene3D" id="2.60.40.1120">
    <property type="entry name" value="Carboxypeptidase-like, regulatory domain"/>
    <property type="match status" value="1"/>
</dbReference>
<evidence type="ECO:0000256" key="3">
    <source>
        <dbReference type="ARBA" id="ARBA00022452"/>
    </source>
</evidence>
<keyword evidence="4 7" id="KW-0812">Transmembrane</keyword>
<dbReference type="EMBL" id="UAUU01000009">
    <property type="protein sequence ID" value="SPZ87009.1"/>
    <property type="molecule type" value="Genomic_DNA"/>
</dbReference>
<name>A0A2X2KYH7_SPHMU</name>
<comment type="subcellular location">
    <subcellularLocation>
        <location evidence="1 7">Cell outer membrane</location>
        <topology evidence="1 7">Multi-pass membrane protein</topology>
    </subcellularLocation>
</comment>
<dbReference type="NCBIfam" id="TIGR04056">
    <property type="entry name" value="OMP_RagA_SusC"/>
    <property type="match status" value="1"/>
</dbReference>
<reference evidence="9 10" key="1">
    <citation type="submission" date="2018-06" db="EMBL/GenBank/DDBJ databases">
        <authorList>
            <consortium name="Pathogen Informatics"/>
            <person name="Doyle S."/>
        </authorList>
    </citation>
    <scope>NUCLEOTIDE SEQUENCE [LARGE SCALE GENOMIC DNA]</scope>
    <source>
        <strain evidence="9 10">NCTC11343</strain>
    </source>
</reference>
<comment type="similarity">
    <text evidence="7">Belongs to the TonB-dependent receptor family.</text>
</comment>
<evidence type="ECO:0000256" key="7">
    <source>
        <dbReference type="PROSITE-ProRule" id="PRU01360"/>
    </source>
</evidence>
<evidence type="ECO:0000256" key="6">
    <source>
        <dbReference type="ARBA" id="ARBA00023237"/>
    </source>
</evidence>
<dbReference type="InterPro" id="IPR039426">
    <property type="entry name" value="TonB-dep_rcpt-like"/>
</dbReference>
<evidence type="ECO:0000256" key="2">
    <source>
        <dbReference type="ARBA" id="ARBA00022448"/>
    </source>
</evidence>
<accession>A0A2X2KYH7</accession>
<evidence type="ECO:0000256" key="1">
    <source>
        <dbReference type="ARBA" id="ARBA00004571"/>
    </source>
</evidence>
<evidence type="ECO:0000313" key="10">
    <source>
        <dbReference type="Proteomes" id="UP000251241"/>
    </source>
</evidence>
<dbReference type="InterPro" id="IPR008969">
    <property type="entry name" value="CarboxyPept-like_regulatory"/>
</dbReference>
<dbReference type="Proteomes" id="UP000251241">
    <property type="component" value="Unassembled WGS sequence"/>
</dbReference>
<keyword evidence="3 7" id="KW-1134">Transmembrane beta strand</keyword>
<dbReference type="Pfam" id="PF07715">
    <property type="entry name" value="Plug"/>
    <property type="match status" value="1"/>
</dbReference>
<dbReference type="InterPro" id="IPR023996">
    <property type="entry name" value="TonB-dep_OMP_SusC/RagA"/>
</dbReference>
<dbReference type="Gene3D" id="2.170.130.10">
    <property type="entry name" value="TonB-dependent receptor, plug domain"/>
    <property type="match status" value="1"/>
</dbReference>
<dbReference type="SUPFAM" id="SSF49464">
    <property type="entry name" value="Carboxypeptidase regulatory domain-like"/>
    <property type="match status" value="1"/>
</dbReference>